<dbReference type="PANTHER" id="PTHR11070">
    <property type="entry name" value="UVRD / RECB / PCRA DNA HELICASE FAMILY MEMBER"/>
    <property type="match status" value="1"/>
</dbReference>
<keyword evidence="2 10" id="KW-0547">Nucleotide-binding</keyword>
<evidence type="ECO:0000256" key="9">
    <source>
        <dbReference type="ARBA" id="ARBA00048988"/>
    </source>
</evidence>
<dbReference type="InterPro" id="IPR000212">
    <property type="entry name" value="DNA_helicase_UvrD/REP"/>
</dbReference>
<dbReference type="Gene3D" id="1.10.10.160">
    <property type="match status" value="1"/>
</dbReference>
<dbReference type="InterPro" id="IPR027417">
    <property type="entry name" value="P-loop_NTPase"/>
</dbReference>
<feature type="binding site" evidence="10">
    <location>
        <begin position="256"/>
        <end position="263"/>
    </location>
    <ligand>
        <name>ATP</name>
        <dbReference type="ChEBI" id="CHEBI:30616"/>
    </ligand>
</feature>
<reference evidence="14" key="1">
    <citation type="journal article" date="2019" name="Toxins">
        <title>Detection of Abrin-Like and Prepropulchellin-Like Toxin Genes and Transcripts Using Whole Genome Sequencing and Full-Length Transcript Sequencing of Abrus precatorius.</title>
        <authorList>
            <person name="Hovde B.T."/>
            <person name="Daligault H.E."/>
            <person name="Hanschen E.R."/>
            <person name="Kunde Y.A."/>
            <person name="Johnson M.B."/>
            <person name="Starkenburg S.R."/>
            <person name="Johnson S.L."/>
        </authorList>
    </citation>
    <scope>NUCLEOTIDE SEQUENCE [LARGE SCALE GENOMIC DNA]</scope>
</reference>
<dbReference type="GO" id="GO:0005524">
    <property type="term" value="F:ATP binding"/>
    <property type="evidence" value="ECO:0007669"/>
    <property type="project" value="UniProtKB-UniRule"/>
</dbReference>
<dbReference type="PANTHER" id="PTHR11070:SF61">
    <property type="entry name" value="DNA 3'-5' HELICASE"/>
    <property type="match status" value="1"/>
</dbReference>
<evidence type="ECO:0000256" key="11">
    <source>
        <dbReference type="SAM" id="MobiDB-lite"/>
    </source>
</evidence>
<feature type="domain" description="UvrD-like helicase ATP-binding" evidence="12">
    <location>
        <begin position="235"/>
        <end position="531"/>
    </location>
</feature>
<comment type="catalytic activity">
    <reaction evidence="9">
        <text>ATP + H2O = ADP + phosphate + H(+)</text>
        <dbReference type="Rhea" id="RHEA:13065"/>
        <dbReference type="ChEBI" id="CHEBI:15377"/>
        <dbReference type="ChEBI" id="CHEBI:15378"/>
        <dbReference type="ChEBI" id="CHEBI:30616"/>
        <dbReference type="ChEBI" id="CHEBI:43474"/>
        <dbReference type="ChEBI" id="CHEBI:456216"/>
        <dbReference type="EC" id="5.6.2.4"/>
    </reaction>
</comment>
<evidence type="ECO:0000256" key="7">
    <source>
        <dbReference type="ARBA" id="ARBA00034617"/>
    </source>
</evidence>
<proteinExistence type="inferred from homology"/>
<comment type="similarity">
    <text evidence="1">Belongs to the helicase family. UvrD subfamily.</text>
</comment>
<dbReference type="GeneID" id="113873156"/>
<dbReference type="PROSITE" id="PS51198">
    <property type="entry name" value="UVRD_HELICASE_ATP_BIND"/>
    <property type="match status" value="1"/>
</dbReference>
<dbReference type="InterPro" id="IPR014017">
    <property type="entry name" value="DNA_helicase_UvrD-like_C"/>
</dbReference>
<dbReference type="CDD" id="cd17932">
    <property type="entry name" value="DEXQc_UvrD"/>
    <property type="match status" value="1"/>
</dbReference>
<protein>
    <recommendedName>
        <fullName evidence="8">DNA 3'-5' helicase</fullName>
        <ecNumber evidence="8">5.6.2.4</ecNumber>
    </recommendedName>
</protein>
<dbReference type="CDD" id="cd18807">
    <property type="entry name" value="SF1_C_UvrD"/>
    <property type="match status" value="1"/>
</dbReference>
<evidence type="ECO:0000256" key="5">
    <source>
        <dbReference type="ARBA" id="ARBA00022840"/>
    </source>
</evidence>
<dbReference type="Proteomes" id="UP000694853">
    <property type="component" value="Unplaced"/>
</dbReference>
<dbReference type="KEGG" id="aprc:113873156"/>
<evidence type="ECO:0000256" key="4">
    <source>
        <dbReference type="ARBA" id="ARBA00022806"/>
    </source>
</evidence>
<evidence type="ECO:0000313" key="14">
    <source>
        <dbReference type="Proteomes" id="UP000694853"/>
    </source>
</evidence>
<dbReference type="InterPro" id="IPR014016">
    <property type="entry name" value="UvrD-like_ATP-bd"/>
</dbReference>
<evidence type="ECO:0000256" key="10">
    <source>
        <dbReference type="PROSITE-ProRule" id="PRU00560"/>
    </source>
</evidence>
<evidence type="ECO:0000259" key="13">
    <source>
        <dbReference type="PROSITE" id="PS51217"/>
    </source>
</evidence>
<keyword evidence="6" id="KW-0413">Isomerase</keyword>
<organism evidence="14 15">
    <name type="scientific">Abrus precatorius</name>
    <name type="common">Indian licorice</name>
    <name type="synonym">Glycine abrus</name>
    <dbReference type="NCBI Taxonomy" id="3816"/>
    <lineage>
        <taxon>Eukaryota</taxon>
        <taxon>Viridiplantae</taxon>
        <taxon>Streptophyta</taxon>
        <taxon>Embryophyta</taxon>
        <taxon>Tracheophyta</taxon>
        <taxon>Spermatophyta</taxon>
        <taxon>Magnoliopsida</taxon>
        <taxon>eudicotyledons</taxon>
        <taxon>Gunneridae</taxon>
        <taxon>Pentapetalae</taxon>
        <taxon>rosids</taxon>
        <taxon>fabids</taxon>
        <taxon>Fabales</taxon>
        <taxon>Fabaceae</taxon>
        <taxon>Papilionoideae</taxon>
        <taxon>50 kb inversion clade</taxon>
        <taxon>NPAAA clade</taxon>
        <taxon>indigoferoid/millettioid clade</taxon>
        <taxon>Abreae</taxon>
        <taxon>Abrus</taxon>
    </lineage>
</organism>
<name>A0A8B8MEG2_ABRPR</name>
<keyword evidence="5 10" id="KW-0067">ATP-binding</keyword>
<dbReference type="InterPro" id="IPR013986">
    <property type="entry name" value="DExx_box_DNA_helicase_dom_sf"/>
</dbReference>
<feature type="region of interest" description="Disordered" evidence="11">
    <location>
        <begin position="201"/>
        <end position="221"/>
    </location>
</feature>
<evidence type="ECO:0000256" key="1">
    <source>
        <dbReference type="ARBA" id="ARBA00009922"/>
    </source>
</evidence>
<keyword evidence="14" id="KW-1185">Reference proteome</keyword>
<dbReference type="GO" id="GO:0000725">
    <property type="term" value="P:recombinational repair"/>
    <property type="evidence" value="ECO:0007669"/>
    <property type="project" value="TreeGrafter"/>
</dbReference>
<dbReference type="Pfam" id="PF13361">
    <property type="entry name" value="UvrD_C"/>
    <property type="match status" value="1"/>
</dbReference>
<evidence type="ECO:0000256" key="2">
    <source>
        <dbReference type="ARBA" id="ARBA00022741"/>
    </source>
</evidence>
<dbReference type="RefSeq" id="XP_027366960.1">
    <property type="nucleotide sequence ID" value="XM_027511159.1"/>
</dbReference>
<dbReference type="AlphaFoldDB" id="A0A8B8MEG2"/>
<evidence type="ECO:0000256" key="3">
    <source>
        <dbReference type="ARBA" id="ARBA00022801"/>
    </source>
</evidence>
<evidence type="ECO:0000313" key="15">
    <source>
        <dbReference type="RefSeq" id="XP_027366960.1"/>
    </source>
</evidence>
<dbReference type="GO" id="GO:0016787">
    <property type="term" value="F:hydrolase activity"/>
    <property type="evidence" value="ECO:0007669"/>
    <property type="project" value="UniProtKB-UniRule"/>
</dbReference>
<keyword evidence="3 10" id="KW-0378">Hydrolase</keyword>
<feature type="domain" description="UvrD-like helicase C-terminal" evidence="13">
    <location>
        <begin position="532"/>
        <end position="843"/>
    </location>
</feature>
<comment type="catalytic activity">
    <reaction evidence="7">
        <text>Couples ATP hydrolysis with the unwinding of duplex DNA by translocating in the 3'-5' direction.</text>
        <dbReference type="EC" id="5.6.2.4"/>
    </reaction>
</comment>
<dbReference type="EC" id="5.6.2.4" evidence="8"/>
<dbReference type="Gene3D" id="1.10.486.10">
    <property type="entry name" value="PCRA, domain 4"/>
    <property type="match status" value="1"/>
</dbReference>
<dbReference type="Pfam" id="PF00580">
    <property type="entry name" value="UvrD-helicase"/>
    <property type="match status" value="1"/>
</dbReference>
<evidence type="ECO:0000256" key="8">
    <source>
        <dbReference type="ARBA" id="ARBA00034808"/>
    </source>
</evidence>
<sequence>MAHQQQSGRISAYFSASKPLLPLKRPSDSFISHSHQIKIANDRIKITNDAGSVPVAKRVPLAEVSLNRPNAIGDECGSSCDSTHSSLSARTVTAPLVGAANENMCQSYFETPRKESEDSKLKQLDYFSTISFLDDDFDESVLEQIDILCEQKSAEKAAEQQLEHSGCEKVASESGVVGDVNLSSRSSSSVSEGIGNSVLFSPGVELDPKEEQVDTSRQNLQNSTMPEEYLKYMQSLNDRQREAACTDISTPLMIVAGPGSGKTSTMVGRVLMMLNEGISPSNILAMTFTTAAASEMRERIGAIAGKATAKELTISTFHSFSLQLCRSHGEKLGRTSEFLIYGQGQQRNAIIEAIRLLENGKSRHKDDALLIGELSNDLKNPKQFKDKAKKWQKFVTQAKASGKMSAEYREMGNEIGAEILENYNNILESCHALDYHDLISCSVKLLIDFPDVFKECQDSWKAIVIDEFQDTSAMQYKLLRILASHKKITIVGDDDQSIYSFNGADISGFISFRNDFPNYKEIRLNKNYRSTRCIVEAASSLIQNNSKRCQLKNVLTDNTSGSKIVIKECHSEDAQCAFIVDKILEISSNNSSANSYGNIAILYRRQISGKAFQMAFRDRKIPFNIHGVAFYRRKIVRTIIAMLRTALPGCDDGSYNRVFKALLPLEKDKKTRIIDHINKISTIRKCSFLSAACDIFSAKISGTFKRSELTHGRKVLMTLEMISKLVKREKSISAIITCVANMIPEKYLLEQRAIIDVDGGTLLNEDYDIRSVRQYLLDDVSEFLSTKFVEVKGEREISEDQGCIFVLKAFVDYLFEREKENFRSRRKDNENSVTLTTIHQAKGLEWDVVFIVKANESEIPLLHDFKGTVKDSAALVEEERRLLYVAMTRAREKLFILYVMMDSNWQMLQPSRFLKEIPHHLIEVQGEINSQELHIKKESLQKETAHCTTDMLIKEQQSEADTVPMPNDIIGDSSSEASNELAEFEANNGSNFLRRFSVEDRSVVSHLFHQWAKKKAFQDPKRLLDKVGFVIDERLRQKKNKNKDLLTTLKSCLRCDEAFQYALYILRWEQIPADKRAHLMREKQEHFLKLRIENAMGSATPTVKQISYLKKLGCTMTPTSRLHASHLIEQYKSL</sequence>
<gene>
    <name evidence="15" type="primary">LOC113873156</name>
</gene>
<accession>A0A8B8MEG2</accession>
<dbReference type="GO" id="GO:0005634">
    <property type="term" value="C:nucleus"/>
    <property type="evidence" value="ECO:0007669"/>
    <property type="project" value="TreeGrafter"/>
</dbReference>
<evidence type="ECO:0000259" key="12">
    <source>
        <dbReference type="PROSITE" id="PS51198"/>
    </source>
</evidence>
<dbReference type="PROSITE" id="PS51217">
    <property type="entry name" value="UVRD_HELICASE_CTER"/>
    <property type="match status" value="1"/>
</dbReference>
<evidence type="ECO:0000256" key="6">
    <source>
        <dbReference type="ARBA" id="ARBA00023235"/>
    </source>
</evidence>
<dbReference type="OrthoDB" id="1470711at2759"/>
<dbReference type="Gene3D" id="3.40.50.300">
    <property type="entry name" value="P-loop containing nucleotide triphosphate hydrolases"/>
    <property type="match status" value="2"/>
</dbReference>
<dbReference type="SUPFAM" id="SSF52540">
    <property type="entry name" value="P-loop containing nucleoside triphosphate hydrolases"/>
    <property type="match status" value="1"/>
</dbReference>
<keyword evidence="4 10" id="KW-0347">Helicase</keyword>
<dbReference type="GO" id="GO:0003677">
    <property type="term" value="F:DNA binding"/>
    <property type="evidence" value="ECO:0007669"/>
    <property type="project" value="InterPro"/>
</dbReference>
<dbReference type="GO" id="GO:0043138">
    <property type="term" value="F:3'-5' DNA helicase activity"/>
    <property type="evidence" value="ECO:0007669"/>
    <property type="project" value="UniProtKB-EC"/>
</dbReference>
<reference evidence="15" key="2">
    <citation type="submission" date="2025-08" db="UniProtKB">
        <authorList>
            <consortium name="RefSeq"/>
        </authorList>
    </citation>
    <scope>IDENTIFICATION</scope>
    <source>
        <tissue evidence="15">Young leaves</tissue>
    </source>
</reference>